<reference evidence="2 3" key="1">
    <citation type="journal article" date="2011" name="Stand. Genomic Sci.">
        <title>Complete genome sequence of the thermophilic sulfur-reducer Desulfurobacterium thermolithotrophum type strain (BSA(T)) from a deep-sea hydrothermal vent.</title>
        <authorList>
            <person name="Goker M."/>
            <person name="Daligault H."/>
            <person name="Mwirichia R."/>
            <person name="Lapidus A."/>
            <person name="Lucas S."/>
            <person name="Deshpande S."/>
            <person name="Pagani I."/>
            <person name="Tapia R."/>
            <person name="Cheng J.F."/>
            <person name="Goodwin L."/>
            <person name="Pitluck S."/>
            <person name="Liolios K."/>
            <person name="Ivanova N."/>
            <person name="Mavromatis K."/>
            <person name="Mikhailova N."/>
            <person name="Pati A."/>
            <person name="Chen A."/>
            <person name="Palaniappan K."/>
            <person name="Han C."/>
            <person name="Land M."/>
            <person name="Hauser L."/>
            <person name="Pan C."/>
            <person name="Brambilla E.M."/>
            <person name="Rohde M."/>
            <person name="Spring S."/>
            <person name="Sikorski J."/>
            <person name="Wirth R."/>
            <person name="Detter J.C."/>
            <person name="Woyke T."/>
            <person name="Bristow J."/>
            <person name="Eisen J.A."/>
            <person name="Markowitz V."/>
            <person name="Hugenholtz P."/>
            <person name="Kyrpides N.C."/>
            <person name="Klenk H.P."/>
        </authorList>
    </citation>
    <scope>NUCLEOTIDE SEQUENCE [LARGE SCALE GENOMIC DNA]</scope>
    <source>
        <strain evidence="3">DSM 11699 / BSA</strain>
    </source>
</reference>
<dbReference type="InterPro" id="IPR029471">
    <property type="entry name" value="HNH_5"/>
</dbReference>
<dbReference type="STRING" id="868864.Dester_1519"/>
<reference evidence="3" key="2">
    <citation type="submission" date="2011-02" db="EMBL/GenBank/DDBJ databases">
        <title>The complete genome of Desulfurobacterium thermolithotrophum DSM 11699.</title>
        <authorList>
            <consortium name="US DOE Joint Genome Institute (JGI-PGF)"/>
            <person name="Lucas S."/>
            <person name="Copeland A."/>
            <person name="Lapidus A."/>
            <person name="Bruce D."/>
            <person name="Goodwin L."/>
            <person name="Pitluck S."/>
            <person name="Kyrpides N."/>
            <person name="Mavromatis K."/>
            <person name="Pagani I."/>
            <person name="Ivanova N."/>
            <person name="Mikhailova N."/>
            <person name="Daligault H."/>
            <person name="Detter J.C."/>
            <person name="Tapia R."/>
            <person name="Han C."/>
            <person name="Land M."/>
            <person name="Hauser L."/>
            <person name="Markowitz V."/>
            <person name="Cheng J.-F."/>
            <person name="Hugenholtz P."/>
            <person name="Woyke T."/>
            <person name="Wu D."/>
            <person name="Spring S."/>
            <person name="Brambilla E."/>
            <person name="Klenk H.-P."/>
            <person name="Eisen J.A."/>
        </authorList>
    </citation>
    <scope>NUCLEOTIDE SEQUENCE [LARGE SCALE GENOMIC DNA]</scope>
    <source>
        <strain evidence="3">DSM 11699 / BSA</strain>
    </source>
</reference>
<dbReference type="InterPro" id="IPR052892">
    <property type="entry name" value="NA-targeting_endonuclease"/>
</dbReference>
<keyword evidence="2" id="KW-0255">Endonuclease</keyword>
<keyword evidence="2" id="KW-0378">Hydrolase</keyword>
<dbReference type="Pfam" id="PF14279">
    <property type="entry name" value="HNH_5"/>
    <property type="match status" value="1"/>
</dbReference>
<dbReference type="EMBL" id="CP002543">
    <property type="protein sequence ID" value="ADY74146.1"/>
    <property type="molecule type" value="Genomic_DNA"/>
</dbReference>
<protein>
    <submittedName>
        <fullName evidence="2">HNH endonuclease</fullName>
    </submittedName>
</protein>
<dbReference type="PANTHER" id="PTHR33877">
    <property type="entry name" value="SLL1193 PROTEIN"/>
    <property type="match status" value="1"/>
</dbReference>
<dbReference type="eggNOG" id="COG1403">
    <property type="taxonomic scope" value="Bacteria"/>
</dbReference>
<dbReference type="SMART" id="SM00507">
    <property type="entry name" value="HNHc"/>
    <property type="match status" value="1"/>
</dbReference>
<accession>F0S2D1</accession>
<dbReference type="HOGENOM" id="CLU_099824_3_0_0"/>
<feature type="domain" description="HNH nuclease" evidence="1">
    <location>
        <begin position="71"/>
        <end position="124"/>
    </location>
</feature>
<sequence>MKLHPVLVLDRTYTPVSIFSHKKAFILDLLNKCEVLQYYKSIKLSSPTMDYPAPLVIRIPVLLRHWQSPTPTRRAVFIRDNFTCAYCGKIVKDNNATIDHVLPKSRGGTWSWTNLVTCCNECNQKKGNRLPEEAGMPLLYKPKRPSSFQIALNRWRNKINREFLEALSLYGIIVDKKKLPEGSR</sequence>
<evidence type="ECO:0000313" key="2">
    <source>
        <dbReference type="EMBL" id="ADY74146.1"/>
    </source>
</evidence>
<dbReference type="PANTHER" id="PTHR33877:SF2">
    <property type="entry name" value="OS07G0170200 PROTEIN"/>
    <property type="match status" value="1"/>
</dbReference>
<dbReference type="Proteomes" id="UP000007102">
    <property type="component" value="Chromosome"/>
</dbReference>
<dbReference type="InParanoid" id="F0S2D1"/>
<dbReference type="RefSeq" id="WP_013639093.1">
    <property type="nucleotide sequence ID" value="NC_015185.1"/>
</dbReference>
<gene>
    <name evidence="2" type="ordered locus">Dester_1519</name>
</gene>
<dbReference type="Gene3D" id="1.10.30.50">
    <property type="match status" value="1"/>
</dbReference>
<evidence type="ECO:0000259" key="1">
    <source>
        <dbReference type="SMART" id="SM00507"/>
    </source>
</evidence>
<keyword evidence="2" id="KW-0540">Nuclease</keyword>
<organism evidence="2 3">
    <name type="scientific">Desulfurobacterium thermolithotrophum (strain DSM 11699 / BSA)</name>
    <dbReference type="NCBI Taxonomy" id="868864"/>
    <lineage>
        <taxon>Bacteria</taxon>
        <taxon>Pseudomonadati</taxon>
        <taxon>Aquificota</taxon>
        <taxon>Aquificia</taxon>
        <taxon>Desulfurobacteriales</taxon>
        <taxon>Desulfurobacteriaceae</taxon>
        <taxon>Desulfurobacterium</taxon>
    </lineage>
</organism>
<dbReference type="KEGG" id="dte:Dester_1519"/>
<proteinExistence type="predicted"/>
<keyword evidence="3" id="KW-1185">Reference proteome</keyword>
<evidence type="ECO:0000313" key="3">
    <source>
        <dbReference type="Proteomes" id="UP000007102"/>
    </source>
</evidence>
<dbReference type="GO" id="GO:0004519">
    <property type="term" value="F:endonuclease activity"/>
    <property type="evidence" value="ECO:0007669"/>
    <property type="project" value="UniProtKB-KW"/>
</dbReference>
<name>F0S2D1_DESTD</name>
<dbReference type="AlphaFoldDB" id="F0S2D1"/>
<dbReference type="OrthoDB" id="9779761at2"/>
<dbReference type="InterPro" id="IPR003615">
    <property type="entry name" value="HNH_nuc"/>
</dbReference>
<dbReference type="CDD" id="cd00085">
    <property type="entry name" value="HNHc"/>
    <property type="match status" value="1"/>
</dbReference>